<evidence type="ECO:0000256" key="4">
    <source>
        <dbReference type="SAM" id="Coils"/>
    </source>
</evidence>
<organism evidence="6 7">
    <name type="scientific">Canicola haemoglobinophilus</name>
    <dbReference type="NCBI Taxonomy" id="733"/>
    <lineage>
        <taxon>Bacteria</taxon>
        <taxon>Pseudomonadati</taxon>
        <taxon>Pseudomonadota</taxon>
        <taxon>Gammaproteobacteria</taxon>
        <taxon>Pasteurellales</taxon>
        <taxon>Pasteurellaceae</taxon>
        <taxon>Canicola</taxon>
    </lineage>
</organism>
<evidence type="ECO:0000313" key="6">
    <source>
        <dbReference type="EMBL" id="STO67566.1"/>
    </source>
</evidence>
<dbReference type="InterPro" id="IPR044946">
    <property type="entry name" value="Restrct_endonuc_typeI_TRD_sf"/>
</dbReference>
<dbReference type="GO" id="GO:0009307">
    <property type="term" value="P:DNA restriction-modification system"/>
    <property type="evidence" value="ECO:0007669"/>
    <property type="project" value="UniProtKB-KW"/>
</dbReference>
<dbReference type="EMBL" id="UGHJ01000001">
    <property type="protein sequence ID" value="STO67566.1"/>
    <property type="molecule type" value="Genomic_DNA"/>
</dbReference>
<feature type="domain" description="Type I restriction modification DNA specificity" evidence="5">
    <location>
        <begin position="93"/>
        <end position="183"/>
    </location>
</feature>
<dbReference type="InterPro" id="IPR052021">
    <property type="entry name" value="Type-I_RS_S_subunit"/>
</dbReference>
<accession>A0AB38H5F4</accession>
<keyword evidence="4" id="KW-0175">Coiled coil</keyword>
<dbReference type="AlphaFoldDB" id="A0AB38H5F4"/>
<evidence type="ECO:0000313" key="7">
    <source>
        <dbReference type="Proteomes" id="UP000254496"/>
    </source>
</evidence>
<proteinExistence type="inferred from homology"/>
<protein>
    <submittedName>
        <fullName evidence="6">Probable type I restriction modification system, specificity component HsdS2</fullName>
    </submittedName>
</protein>
<dbReference type="Gene3D" id="1.10.287.1120">
    <property type="entry name" value="Bipartite methylase S protein"/>
    <property type="match status" value="1"/>
</dbReference>
<evidence type="ECO:0000256" key="2">
    <source>
        <dbReference type="ARBA" id="ARBA00022747"/>
    </source>
</evidence>
<keyword evidence="2" id="KW-0680">Restriction system</keyword>
<evidence type="ECO:0000259" key="5">
    <source>
        <dbReference type="Pfam" id="PF01420"/>
    </source>
</evidence>
<keyword evidence="3" id="KW-0238">DNA-binding</keyword>
<name>A0AB38H5F4_9PAST</name>
<comment type="similarity">
    <text evidence="1">Belongs to the type-I restriction system S methylase family.</text>
</comment>
<sequence>MFKSYQQYKQSGVEWLGEVPSHWGISPTKHCFELITDKLEGENSEELLSIYTDIGVKPRKELKEKGNRATTTEGYWVVKKRDLIVNKLLAWMGAIGISEYNGVTSPAYDILRARNGVNPYFYNYLFRCGIMFNEFKKNSRGVMDVRLRLYFSEFGAIKLPYPTFPEQTQIATYLDQETQKIDNLILKQEKLIELLEEQRKSIISHAVTKGIDPNAKMKDSGVEWLGEVPEHWGIHRFSSIFIENKRKNRGMLSDNLLSLSYGKIIEKDIHNVKGLVPENFETYQIIYPNDIVFRFTDLQNDKRSLRSAISKFKGIITSAYISVSSKTDNLDMNYYAYLFRTYDLMKVFYSMGDGMRQSLKMSELNRMLILVPEKSEQQQIVNFIETENNKIDQLIQKQTALIEKLKEYRSSIISHAVTGKIDVRHLIS</sequence>
<dbReference type="Gene3D" id="3.90.220.20">
    <property type="entry name" value="DNA methylase specificity domains"/>
    <property type="match status" value="2"/>
</dbReference>
<dbReference type="InterPro" id="IPR000055">
    <property type="entry name" value="Restrct_endonuc_typeI_TRD"/>
</dbReference>
<evidence type="ECO:0000256" key="1">
    <source>
        <dbReference type="ARBA" id="ARBA00010923"/>
    </source>
</evidence>
<gene>
    <name evidence="6" type="primary">hsdS2</name>
    <name evidence="6" type="ORF">NCTC8540_00028</name>
</gene>
<evidence type="ECO:0000256" key="3">
    <source>
        <dbReference type="ARBA" id="ARBA00023125"/>
    </source>
</evidence>
<dbReference type="PANTHER" id="PTHR30408">
    <property type="entry name" value="TYPE-1 RESTRICTION ENZYME ECOKI SPECIFICITY PROTEIN"/>
    <property type="match status" value="1"/>
</dbReference>
<dbReference type="PANTHER" id="PTHR30408:SF12">
    <property type="entry name" value="TYPE I RESTRICTION ENZYME MJAVIII SPECIFICITY SUBUNIT"/>
    <property type="match status" value="1"/>
</dbReference>
<dbReference type="SUPFAM" id="SSF116734">
    <property type="entry name" value="DNA methylase specificity domain"/>
    <property type="match status" value="2"/>
</dbReference>
<feature type="coiled-coil region" evidence="4">
    <location>
        <begin position="174"/>
        <end position="201"/>
    </location>
</feature>
<dbReference type="Pfam" id="PF01420">
    <property type="entry name" value="Methylase_S"/>
    <property type="match status" value="1"/>
</dbReference>
<dbReference type="Proteomes" id="UP000254496">
    <property type="component" value="Unassembled WGS sequence"/>
</dbReference>
<dbReference type="REBASE" id="431842">
    <property type="entry name" value="S.Hha8540V"/>
</dbReference>
<dbReference type="GO" id="GO:0003677">
    <property type="term" value="F:DNA binding"/>
    <property type="evidence" value="ECO:0007669"/>
    <property type="project" value="UniProtKB-KW"/>
</dbReference>
<reference evidence="6 7" key="1">
    <citation type="submission" date="2018-06" db="EMBL/GenBank/DDBJ databases">
        <authorList>
            <consortium name="Pathogen Informatics"/>
            <person name="Doyle S."/>
        </authorList>
    </citation>
    <scope>NUCLEOTIDE SEQUENCE [LARGE SCALE GENOMIC DNA]</scope>
    <source>
        <strain evidence="6 7">NCTC8540</strain>
    </source>
</reference>
<comment type="caution">
    <text evidence="6">The sequence shown here is derived from an EMBL/GenBank/DDBJ whole genome shotgun (WGS) entry which is preliminary data.</text>
</comment>
<dbReference type="RefSeq" id="WP_115072422.1">
    <property type="nucleotide sequence ID" value="NZ_UGHE01000002.1"/>
</dbReference>